<evidence type="ECO:0000313" key="2">
    <source>
        <dbReference type="Proteomes" id="UP001143856"/>
    </source>
</evidence>
<sequence length="838" mass="90763">MSPAFVVSQCDSVSQFSTTFPILPPRQAPPPSHDPYPSFRTPILPSPIVALVEPGHAEHNSSSGSARVSDNRVLLREARRIGILPSFGLGKEQLNALLITMQILEGLWELWGGESSRATMLPARTKDPAATDAGSALLRPARRQCCANAAVEPGDLGAPVCTYITGGVVLHSRTFFLPDSLQCRSSLQLVSPRLSLYSRSSWPETQHCLRDGGHSDHNRDCRAPVGDVRASVDHKAAPAEKVVSRNEDGDEITYDEEGHEIWQGLVLPTEEEKQTLRRVAGKMPSTTYWLCAVEFAERASYYGCNQVYKNFIRAPLPLPPNGPGTGATYPGSEFTAGALGKGSAVASAVTESFKFLAYALPVFFGWLADAKYGRFRMICQGVAICGVAHVIMIISALPSVLQSGNAFGPFAFSLYLLAIGAAQFKPNISPTLIDQSPHKKAHIITQSNGEKVIVDPEESINSVMLWFYLLINVGAVFGIPTTYLAKIVGYWAAYLIPTILYLMLPPLLWYLNPRLIKQPPGGSDLGNVFRVIGDIFAHGGLKKIGRAGFWDLGKPSVRRAAGSTKEYTYDDSFVSDVKRTFQACGIFLFAPIWQVNDYGLGAAANALTAALDTNGLPNDLFDNLNSVSIVVLVPIMNHIVYPFLRSKGIKWGSISRITFGFALGTIGSIGYGLLQYYVYQTSPCGYNASTCTEIMPPGEPALSPIPYGLYAIPVIIGAASEVFVNVSLYGMAYAMAPKNMKGLVASLNLFSSAISAILGLAAAPAIKDPNLVWVFFGPTIAGGVLTVIFWFLFKELDNEEFVLNTDFSDMKRDSDVSDEESVPAAQSDKQVIVADKKE</sequence>
<evidence type="ECO:0000313" key="1">
    <source>
        <dbReference type="EMBL" id="KAJ2977003.1"/>
    </source>
</evidence>
<keyword evidence="2" id="KW-1185">Reference proteome</keyword>
<comment type="caution">
    <text evidence="1">The sequence shown here is derived from an EMBL/GenBank/DDBJ whole genome shotgun (WGS) entry which is preliminary data.</text>
</comment>
<organism evidence="1 2">
    <name type="scientific">Xylaria curta</name>
    <dbReference type="NCBI Taxonomy" id="42375"/>
    <lineage>
        <taxon>Eukaryota</taxon>
        <taxon>Fungi</taxon>
        <taxon>Dikarya</taxon>
        <taxon>Ascomycota</taxon>
        <taxon>Pezizomycotina</taxon>
        <taxon>Sordariomycetes</taxon>
        <taxon>Xylariomycetidae</taxon>
        <taxon>Xylariales</taxon>
        <taxon>Xylariaceae</taxon>
        <taxon>Xylaria</taxon>
    </lineage>
</organism>
<accession>A0ACC1NDX5</accession>
<protein>
    <submittedName>
        <fullName evidence="1">Uncharacterized protein</fullName>
    </submittedName>
</protein>
<dbReference type="Proteomes" id="UP001143856">
    <property type="component" value="Unassembled WGS sequence"/>
</dbReference>
<dbReference type="EMBL" id="JAPDGR010002223">
    <property type="protein sequence ID" value="KAJ2977003.1"/>
    <property type="molecule type" value="Genomic_DNA"/>
</dbReference>
<name>A0ACC1NDX5_9PEZI</name>
<reference evidence="1" key="1">
    <citation type="submission" date="2022-10" db="EMBL/GenBank/DDBJ databases">
        <title>Genome Sequence of Xylaria curta.</title>
        <authorList>
            <person name="Buettner E."/>
        </authorList>
    </citation>
    <scope>NUCLEOTIDE SEQUENCE</scope>
    <source>
        <strain evidence="1">Babe10</strain>
    </source>
</reference>
<gene>
    <name evidence="1" type="ORF">NUW58_g7943</name>
</gene>
<proteinExistence type="predicted"/>